<proteinExistence type="predicted"/>
<dbReference type="EMBL" id="JBHMCA010000087">
    <property type="protein sequence ID" value="MFB9451267.1"/>
    <property type="molecule type" value="Genomic_DNA"/>
</dbReference>
<dbReference type="InterPro" id="IPR037883">
    <property type="entry name" value="Knr4/Smi1-like_sf"/>
</dbReference>
<evidence type="ECO:0000313" key="2">
    <source>
        <dbReference type="EMBL" id="MFB9451267.1"/>
    </source>
</evidence>
<dbReference type="SMART" id="SM00860">
    <property type="entry name" value="SMI1_KNR4"/>
    <property type="match status" value="1"/>
</dbReference>
<evidence type="ECO:0000259" key="1">
    <source>
        <dbReference type="SMART" id="SM00860"/>
    </source>
</evidence>
<dbReference type="Pfam" id="PF09346">
    <property type="entry name" value="SMI1_KNR4"/>
    <property type="match status" value="1"/>
</dbReference>
<sequence length="211" mass="23168">MEDAVGDAWRRITAWLGVHAPDTAAQVQGPGDPSLIDAVERDVGVPLPADLRAWWRLADGFQPGVLQALIPWIHVPLPIAVARDERRQLVELSARVGWPDSDGYDAGSFSNRYQPAFLPISTDHCGQVLFVDLRPGPLRGSVSEWDHEEGFLKPHDWTGVTDMLTDIADALELGQPAMVAYAERLRAAGFASDPRAWAAITETGELEWNGR</sequence>
<gene>
    <name evidence="2" type="ORF">ACFFTR_50095</name>
</gene>
<reference evidence="2 3" key="1">
    <citation type="submission" date="2024-09" db="EMBL/GenBank/DDBJ databases">
        <authorList>
            <person name="Sun Q."/>
            <person name="Mori K."/>
        </authorList>
    </citation>
    <scope>NUCLEOTIDE SEQUENCE [LARGE SCALE GENOMIC DNA]</scope>
    <source>
        <strain evidence="2 3">JCM 3307</strain>
    </source>
</reference>
<dbReference type="RefSeq" id="WP_223094244.1">
    <property type="nucleotide sequence ID" value="NZ_CP061913.1"/>
</dbReference>
<keyword evidence="3" id="KW-1185">Reference proteome</keyword>
<organism evidence="2 3">
    <name type="scientific">Dactylosporangium vinaceum</name>
    <dbReference type="NCBI Taxonomy" id="53362"/>
    <lineage>
        <taxon>Bacteria</taxon>
        <taxon>Bacillati</taxon>
        <taxon>Actinomycetota</taxon>
        <taxon>Actinomycetes</taxon>
        <taxon>Micromonosporales</taxon>
        <taxon>Micromonosporaceae</taxon>
        <taxon>Dactylosporangium</taxon>
    </lineage>
</organism>
<protein>
    <submittedName>
        <fullName evidence="2">SMI1/KNR4 family protein</fullName>
    </submittedName>
</protein>
<dbReference type="SUPFAM" id="SSF160631">
    <property type="entry name" value="SMI1/KNR4-like"/>
    <property type="match status" value="1"/>
</dbReference>
<evidence type="ECO:0000313" key="3">
    <source>
        <dbReference type="Proteomes" id="UP001589608"/>
    </source>
</evidence>
<comment type="caution">
    <text evidence="2">The sequence shown here is derived from an EMBL/GenBank/DDBJ whole genome shotgun (WGS) entry which is preliminary data.</text>
</comment>
<feature type="domain" description="Knr4/Smi1-like" evidence="1">
    <location>
        <begin position="30"/>
        <end position="166"/>
    </location>
</feature>
<accession>A0ABV5MQW2</accession>
<dbReference type="Proteomes" id="UP001589608">
    <property type="component" value="Unassembled WGS sequence"/>
</dbReference>
<name>A0ABV5MQW2_9ACTN</name>
<dbReference type="InterPro" id="IPR018958">
    <property type="entry name" value="Knr4/Smi1-like_dom"/>
</dbReference>